<feature type="transmembrane region" description="Helical" evidence="1">
    <location>
        <begin position="77"/>
        <end position="101"/>
    </location>
</feature>
<dbReference type="RefSeq" id="WP_264498348.1">
    <property type="nucleotide sequence ID" value="NZ_CP109947.1"/>
</dbReference>
<evidence type="ECO:0000313" key="3">
    <source>
        <dbReference type="Proteomes" id="UP001379444"/>
    </source>
</evidence>
<organism evidence="2 3">
    <name type="scientific">Pectobacterium cacticida</name>
    <dbReference type="NCBI Taxonomy" id="69221"/>
    <lineage>
        <taxon>Bacteria</taxon>
        <taxon>Pseudomonadati</taxon>
        <taxon>Pseudomonadota</taxon>
        <taxon>Gammaproteobacteria</taxon>
        <taxon>Enterobacterales</taxon>
        <taxon>Pectobacteriaceae</taxon>
        <taxon>Pectobacterium</taxon>
    </lineage>
</organism>
<dbReference type="Proteomes" id="UP001379444">
    <property type="component" value="Chromosome"/>
</dbReference>
<gene>
    <name evidence="2" type="ORF">QNA12_13620</name>
</gene>
<keyword evidence="1" id="KW-0472">Membrane</keyword>
<feature type="transmembrane region" description="Helical" evidence="1">
    <location>
        <begin position="48"/>
        <end position="71"/>
    </location>
</feature>
<reference evidence="2 3" key="1">
    <citation type="journal article" date="2024" name="Front. Plant Sci.">
        <title>Comprehensive phenomic and genomic studies of the species, Pectobacterium cacticida and proposal for reclassification as Alcorniella cacticida comb. nov.</title>
        <authorList>
            <person name="Jonca J."/>
            <person name="Pirhonen M."/>
            <person name="Waleron M.M."/>
            <person name="Gawor J."/>
            <person name="Mrozik A."/>
            <person name="Smoktunowicz M."/>
            <person name="Waleron K."/>
            <person name="Waleron M."/>
        </authorList>
    </citation>
    <scope>NUCLEOTIDE SEQUENCE [LARGE SCALE GENOMIC DNA]</scope>
    <source>
        <strain evidence="2 3">DPMP6</strain>
    </source>
</reference>
<proteinExistence type="predicted"/>
<keyword evidence="3" id="KW-1185">Reference proteome</keyword>
<evidence type="ECO:0000256" key="1">
    <source>
        <dbReference type="SAM" id="Phobius"/>
    </source>
</evidence>
<evidence type="ECO:0000313" key="2">
    <source>
        <dbReference type="EMBL" id="WWO37588.1"/>
    </source>
</evidence>
<accession>A0ABZ2G711</accession>
<protein>
    <submittedName>
        <fullName evidence="2">Uncharacterized protein</fullName>
    </submittedName>
</protein>
<keyword evidence="1" id="KW-0812">Transmembrane</keyword>
<sequence>MNDQEMEKELLGNGFTQNDIAKMRKIISRSGDGEETLMTLINSLKKTFYNECIISFTLISAFFINVIFNISGDIVEILIHLLFTGFFISLACYFGPVDLAYKSYSYLKRKNHE</sequence>
<keyword evidence="1" id="KW-1133">Transmembrane helix</keyword>
<dbReference type="EMBL" id="CP125967">
    <property type="protein sequence ID" value="WWO37588.1"/>
    <property type="molecule type" value="Genomic_DNA"/>
</dbReference>
<name>A0ABZ2G711_9GAMM</name>